<evidence type="ECO:0000313" key="5">
    <source>
        <dbReference type="EMBL" id="KDR72495.1"/>
    </source>
</evidence>
<dbReference type="PRINTS" id="PR00320">
    <property type="entry name" value="GPROTEINBRPT"/>
</dbReference>
<feature type="repeat" description="WD" evidence="4">
    <location>
        <begin position="25"/>
        <end position="66"/>
    </location>
</feature>
<name>A0A067SNK0_GALM3</name>
<feature type="repeat" description="WD" evidence="4">
    <location>
        <begin position="77"/>
        <end position="109"/>
    </location>
</feature>
<dbReference type="HAMAP" id="MF_03037">
    <property type="entry name" value="ciao1"/>
    <property type="match status" value="1"/>
</dbReference>
<dbReference type="HOGENOM" id="CLU_000288_57_8_1"/>
<comment type="similarity">
    <text evidence="3">Belongs to the WD repeat CIA1 family.</text>
</comment>
<evidence type="ECO:0000256" key="4">
    <source>
        <dbReference type="PROSITE-ProRule" id="PRU00221"/>
    </source>
</evidence>
<dbReference type="InterPro" id="IPR001680">
    <property type="entry name" value="WD40_rpt"/>
</dbReference>
<dbReference type="InterPro" id="IPR020472">
    <property type="entry name" value="WD40_PAC1"/>
</dbReference>
<feature type="repeat" description="WD" evidence="4">
    <location>
        <begin position="131"/>
        <end position="164"/>
    </location>
</feature>
<dbReference type="EMBL" id="KL142388">
    <property type="protein sequence ID" value="KDR72495.1"/>
    <property type="molecule type" value="Genomic_DNA"/>
</dbReference>
<proteinExistence type="inferred from homology"/>
<evidence type="ECO:0000256" key="3">
    <source>
        <dbReference type="HAMAP-Rule" id="MF_03037"/>
    </source>
</evidence>
<dbReference type="InterPro" id="IPR036322">
    <property type="entry name" value="WD40_repeat_dom_sf"/>
</dbReference>
<accession>A0A067SNK0</accession>
<dbReference type="CDD" id="cd00200">
    <property type="entry name" value="WD40"/>
    <property type="match status" value="1"/>
</dbReference>
<keyword evidence="1 4" id="KW-0853">WD repeat</keyword>
<dbReference type="PANTHER" id="PTHR19920:SF0">
    <property type="entry name" value="CYTOSOLIC IRON-SULFUR PROTEIN ASSEMBLY PROTEIN CIAO1-RELATED"/>
    <property type="match status" value="1"/>
</dbReference>
<reference evidence="6" key="1">
    <citation type="journal article" date="2014" name="Proc. Natl. Acad. Sci. U.S.A.">
        <title>Extensive sampling of basidiomycete genomes demonstrates inadequacy of the white-rot/brown-rot paradigm for wood decay fungi.</title>
        <authorList>
            <person name="Riley R."/>
            <person name="Salamov A.A."/>
            <person name="Brown D.W."/>
            <person name="Nagy L.G."/>
            <person name="Floudas D."/>
            <person name="Held B.W."/>
            <person name="Levasseur A."/>
            <person name="Lombard V."/>
            <person name="Morin E."/>
            <person name="Otillar R."/>
            <person name="Lindquist E.A."/>
            <person name="Sun H."/>
            <person name="LaButti K.M."/>
            <person name="Schmutz J."/>
            <person name="Jabbour D."/>
            <person name="Luo H."/>
            <person name="Baker S.E."/>
            <person name="Pisabarro A.G."/>
            <person name="Walton J.D."/>
            <person name="Blanchette R.A."/>
            <person name="Henrissat B."/>
            <person name="Martin F."/>
            <person name="Cullen D."/>
            <person name="Hibbett D.S."/>
            <person name="Grigoriev I.V."/>
        </authorList>
    </citation>
    <scope>NUCLEOTIDE SEQUENCE [LARGE SCALE GENOMIC DNA]</scope>
    <source>
        <strain evidence="6">CBS 339.88</strain>
    </source>
</reference>
<evidence type="ECO:0000256" key="2">
    <source>
        <dbReference type="ARBA" id="ARBA00022737"/>
    </source>
</evidence>
<dbReference type="PANTHER" id="PTHR19920">
    <property type="entry name" value="WD40 PROTEIN CIAO1"/>
    <property type="match status" value="1"/>
</dbReference>
<evidence type="ECO:0000256" key="1">
    <source>
        <dbReference type="ARBA" id="ARBA00022574"/>
    </source>
</evidence>
<dbReference type="AlphaFoldDB" id="A0A067SNK0"/>
<dbReference type="InterPro" id="IPR019775">
    <property type="entry name" value="WD40_repeat_CS"/>
</dbReference>
<dbReference type="GO" id="GO:0016226">
    <property type="term" value="P:iron-sulfur cluster assembly"/>
    <property type="evidence" value="ECO:0007669"/>
    <property type="project" value="UniProtKB-UniRule"/>
</dbReference>
<gene>
    <name evidence="3" type="primary">CIA1</name>
    <name evidence="5" type="ORF">GALMADRAFT_213058</name>
</gene>
<dbReference type="PROSITE" id="PS00678">
    <property type="entry name" value="WD_REPEATS_1"/>
    <property type="match status" value="1"/>
</dbReference>
<feature type="repeat" description="WD" evidence="4">
    <location>
        <begin position="176"/>
        <end position="207"/>
    </location>
</feature>
<dbReference type="SMART" id="SM00320">
    <property type="entry name" value="WD40"/>
    <property type="match status" value="7"/>
</dbReference>
<sequence>MKSEVFVWAMASFVVLVDDDGDELEKGHEDRAWHVAWNPTQPLIASCSADKTVRLYSYSPSTSGSSELAFRPVTSIPTGHSKTVRAVAWAPSGKTLATASFDSNIGIWETDGDDDGDGGGGTDEWECISTLEGHETECKSVAYSPSGTLLASCSRDKTVWIWEVHPEGDFETISVLMEHTQDVKHVSWHPTEEILASASYDDTIKLYVEDPSDDWYAFATLTGHASTVWSLAWSPTGSYLASASDDRTVRVWKRIAKHKWECVLVLGGHERSVYSVSWGKAPKARRASGKGVADLGWLASAGGDGTVLIWELQEPESSNPVTPPVHKLIASFPAAHGVHDVNSAVWCPRTGFEDLLATTGDDGHTRVWKVVPS</sequence>
<keyword evidence="6" id="KW-1185">Reference proteome</keyword>
<dbReference type="PROSITE" id="PS50294">
    <property type="entry name" value="WD_REPEATS_REGION"/>
    <property type="match status" value="4"/>
</dbReference>
<dbReference type="Proteomes" id="UP000027222">
    <property type="component" value="Unassembled WGS sequence"/>
</dbReference>
<dbReference type="InterPro" id="IPR028608">
    <property type="entry name" value="CIAO1/Cia1"/>
</dbReference>
<dbReference type="SUPFAM" id="SSF50978">
    <property type="entry name" value="WD40 repeat-like"/>
    <property type="match status" value="1"/>
</dbReference>
<comment type="function">
    <text evidence="3">Essential component of the cytosolic iron-sulfur (Fe/S) protein assembly machinery. Required for the maturation of extramitochondrial Fe/S proteins.</text>
</comment>
<keyword evidence="2" id="KW-0677">Repeat</keyword>
<dbReference type="GO" id="GO:0097361">
    <property type="term" value="C:cytosolic [4Fe-4S] assembly targeting complex"/>
    <property type="evidence" value="ECO:0007669"/>
    <property type="project" value="InterPro"/>
</dbReference>
<dbReference type="PROSITE" id="PS50082">
    <property type="entry name" value="WD_REPEATS_2"/>
    <property type="match status" value="5"/>
</dbReference>
<dbReference type="Pfam" id="PF00400">
    <property type="entry name" value="WD40"/>
    <property type="match status" value="7"/>
</dbReference>
<organism evidence="5 6">
    <name type="scientific">Galerina marginata (strain CBS 339.88)</name>
    <dbReference type="NCBI Taxonomy" id="685588"/>
    <lineage>
        <taxon>Eukaryota</taxon>
        <taxon>Fungi</taxon>
        <taxon>Dikarya</taxon>
        <taxon>Basidiomycota</taxon>
        <taxon>Agaricomycotina</taxon>
        <taxon>Agaricomycetes</taxon>
        <taxon>Agaricomycetidae</taxon>
        <taxon>Agaricales</taxon>
        <taxon>Agaricineae</taxon>
        <taxon>Strophariaceae</taxon>
        <taxon>Galerina</taxon>
    </lineage>
</organism>
<dbReference type="InterPro" id="IPR015943">
    <property type="entry name" value="WD40/YVTN_repeat-like_dom_sf"/>
</dbReference>
<dbReference type="OrthoDB" id="284782at2759"/>
<dbReference type="STRING" id="685588.A0A067SNK0"/>
<protein>
    <recommendedName>
        <fullName evidence="3">Probable cytosolic iron-sulfur protein assembly protein 1</fullName>
    </recommendedName>
</protein>
<dbReference type="Gene3D" id="2.130.10.10">
    <property type="entry name" value="YVTN repeat-like/Quinoprotein amine dehydrogenase"/>
    <property type="match status" value="1"/>
</dbReference>
<feature type="repeat" description="WD" evidence="4">
    <location>
        <begin position="221"/>
        <end position="253"/>
    </location>
</feature>
<evidence type="ECO:0000313" key="6">
    <source>
        <dbReference type="Proteomes" id="UP000027222"/>
    </source>
</evidence>